<keyword evidence="5" id="KW-1185">Reference proteome</keyword>
<dbReference type="InterPro" id="IPR011006">
    <property type="entry name" value="CheY-like_superfamily"/>
</dbReference>
<dbReference type="Gene3D" id="3.40.50.2300">
    <property type="match status" value="1"/>
</dbReference>
<protein>
    <submittedName>
        <fullName evidence="4">Response regulator</fullName>
    </submittedName>
</protein>
<dbReference type="PANTHER" id="PTHR44591:SF3">
    <property type="entry name" value="RESPONSE REGULATORY DOMAIN-CONTAINING PROTEIN"/>
    <property type="match status" value="1"/>
</dbReference>
<feature type="modified residue" description="4-aspartylphosphate" evidence="2">
    <location>
        <position position="58"/>
    </location>
</feature>
<dbReference type="EMBL" id="JBHSSW010000013">
    <property type="protein sequence ID" value="MFC6198715.1"/>
    <property type="molecule type" value="Genomic_DNA"/>
</dbReference>
<gene>
    <name evidence="4" type="ORF">ACFQDM_11525</name>
</gene>
<organism evidence="4 5">
    <name type="scientific">Ponticaulis profundi</name>
    <dbReference type="NCBI Taxonomy" id="2665222"/>
    <lineage>
        <taxon>Bacteria</taxon>
        <taxon>Pseudomonadati</taxon>
        <taxon>Pseudomonadota</taxon>
        <taxon>Alphaproteobacteria</taxon>
        <taxon>Hyphomonadales</taxon>
        <taxon>Hyphomonadaceae</taxon>
        <taxon>Ponticaulis</taxon>
    </lineage>
</organism>
<dbReference type="InterPro" id="IPR001789">
    <property type="entry name" value="Sig_transdc_resp-reg_receiver"/>
</dbReference>
<keyword evidence="1 2" id="KW-0597">Phosphoprotein</keyword>
<sequence>MSNQLKGNVLIVEDNLVIALDAQEMLLELGAQSVHLASSNAEALEILDRHGIQYAMLDIRLGDGTSEDIAARLTDQHIPFLFASGFETLSKLRDRYPSAEAIEKPFTRDALEGALLRLFPDANDVKA</sequence>
<dbReference type="InterPro" id="IPR050595">
    <property type="entry name" value="Bact_response_regulator"/>
</dbReference>
<feature type="domain" description="Response regulatory" evidence="3">
    <location>
        <begin position="8"/>
        <end position="119"/>
    </location>
</feature>
<comment type="caution">
    <text evidence="4">The sequence shown here is derived from an EMBL/GenBank/DDBJ whole genome shotgun (WGS) entry which is preliminary data.</text>
</comment>
<dbReference type="PANTHER" id="PTHR44591">
    <property type="entry name" value="STRESS RESPONSE REGULATOR PROTEIN 1"/>
    <property type="match status" value="1"/>
</dbReference>
<proteinExistence type="predicted"/>
<evidence type="ECO:0000256" key="1">
    <source>
        <dbReference type="ARBA" id="ARBA00022553"/>
    </source>
</evidence>
<dbReference type="RefSeq" id="WP_377379178.1">
    <property type="nucleotide sequence ID" value="NZ_JBHSSW010000013.1"/>
</dbReference>
<dbReference type="PROSITE" id="PS50110">
    <property type="entry name" value="RESPONSE_REGULATORY"/>
    <property type="match status" value="1"/>
</dbReference>
<dbReference type="SUPFAM" id="SSF52172">
    <property type="entry name" value="CheY-like"/>
    <property type="match status" value="1"/>
</dbReference>
<accession>A0ABW1SAU3</accession>
<dbReference type="SMART" id="SM00448">
    <property type="entry name" value="REC"/>
    <property type="match status" value="1"/>
</dbReference>
<evidence type="ECO:0000313" key="4">
    <source>
        <dbReference type="EMBL" id="MFC6198715.1"/>
    </source>
</evidence>
<name>A0ABW1SAU3_9PROT</name>
<evidence type="ECO:0000259" key="3">
    <source>
        <dbReference type="PROSITE" id="PS50110"/>
    </source>
</evidence>
<evidence type="ECO:0000313" key="5">
    <source>
        <dbReference type="Proteomes" id="UP001596303"/>
    </source>
</evidence>
<dbReference type="Pfam" id="PF00072">
    <property type="entry name" value="Response_reg"/>
    <property type="match status" value="1"/>
</dbReference>
<dbReference type="Proteomes" id="UP001596303">
    <property type="component" value="Unassembled WGS sequence"/>
</dbReference>
<reference evidence="5" key="1">
    <citation type="journal article" date="2019" name="Int. J. Syst. Evol. Microbiol.">
        <title>The Global Catalogue of Microorganisms (GCM) 10K type strain sequencing project: providing services to taxonomists for standard genome sequencing and annotation.</title>
        <authorList>
            <consortium name="The Broad Institute Genomics Platform"/>
            <consortium name="The Broad Institute Genome Sequencing Center for Infectious Disease"/>
            <person name="Wu L."/>
            <person name="Ma J."/>
        </authorList>
    </citation>
    <scope>NUCLEOTIDE SEQUENCE [LARGE SCALE GENOMIC DNA]</scope>
    <source>
        <strain evidence="5">CGMCC-1.15741</strain>
    </source>
</reference>
<evidence type="ECO:0000256" key="2">
    <source>
        <dbReference type="PROSITE-ProRule" id="PRU00169"/>
    </source>
</evidence>